<evidence type="ECO:0000256" key="2">
    <source>
        <dbReference type="ARBA" id="ARBA00004117"/>
    </source>
</evidence>
<evidence type="ECO:0000256" key="3">
    <source>
        <dbReference type="ARBA" id="ARBA00022729"/>
    </source>
</evidence>
<dbReference type="HAMAP" id="MF_00416">
    <property type="entry name" value="FlgI"/>
    <property type="match status" value="1"/>
</dbReference>
<dbReference type="GO" id="GO:0030288">
    <property type="term" value="C:outer membrane-bounded periplasmic space"/>
    <property type="evidence" value="ECO:0007669"/>
    <property type="project" value="InterPro"/>
</dbReference>
<dbReference type="NCBIfam" id="NF003676">
    <property type="entry name" value="PRK05303.1"/>
    <property type="match status" value="1"/>
</dbReference>
<reference evidence="6 7" key="1">
    <citation type="submission" date="2020-08" db="EMBL/GenBank/DDBJ databases">
        <title>Bridging the membrane lipid divide: bacteria of the FCB group superphylum have the potential to synthesize archaeal ether lipids.</title>
        <authorList>
            <person name="Villanueva L."/>
            <person name="Von Meijenfeldt F.A.B."/>
            <person name="Westbye A.B."/>
            <person name="Yadav S."/>
            <person name="Hopmans E.C."/>
            <person name="Dutilh B.E."/>
            <person name="Sinninghe Damste J.S."/>
        </authorList>
    </citation>
    <scope>NUCLEOTIDE SEQUENCE [LARGE SCALE GENOMIC DNA]</scope>
    <source>
        <strain evidence="6">NIOZ-UU17</strain>
    </source>
</reference>
<dbReference type="GO" id="GO:0005198">
    <property type="term" value="F:structural molecule activity"/>
    <property type="evidence" value="ECO:0007669"/>
    <property type="project" value="InterPro"/>
</dbReference>
<keyword evidence="4 5" id="KW-0975">Bacterial flagellum</keyword>
<comment type="similarity">
    <text evidence="5">Belongs to the FlgI family.</text>
</comment>
<dbReference type="Pfam" id="PF02119">
    <property type="entry name" value="FlgI"/>
    <property type="match status" value="1"/>
</dbReference>
<comment type="subunit">
    <text evidence="5">The basal body constitutes a major portion of the flagellar organelle and consists of four rings (L,P,S, and M) mounted on a central rod.</text>
</comment>
<organism evidence="6 7">
    <name type="scientific">Candidatus Desulfatibia vada</name>
    <dbReference type="NCBI Taxonomy" id="2841696"/>
    <lineage>
        <taxon>Bacteria</taxon>
        <taxon>Pseudomonadati</taxon>
        <taxon>Thermodesulfobacteriota</taxon>
        <taxon>Desulfobacteria</taxon>
        <taxon>Desulfobacterales</taxon>
        <taxon>Desulfobacterales incertae sedis</taxon>
        <taxon>Candidatus Desulfatibia</taxon>
    </lineage>
</organism>
<dbReference type="GO" id="GO:0009428">
    <property type="term" value="C:bacterial-type flagellum basal body, distal rod, P ring"/>
    <property type="evidence" value="ECO:0007669"/>
    <property type="project" value="InterPro"/>
</dbReference>
<comment type="caution">
    <text evidence="6">The sequence shown here is derived from an EMBL/GenBank/DDBJ whole genome shotgun (WGS) entry which is preliminary data.</text>
</comment>
<sequence>MSGRFRLYLLIILLFGFICPSMGMPARIKDIASIKGIRPNQLFGYGLIVGLNGSGDKAGTGFTIQGLVNMLERMGVHVSAADVKVSNVAAVMVSANLPPFARIGKKIDITLSSIGDAKSLSGGTLLLTPLQGVDGNVYALAQGAVAIGGYTAGGADGGGVTKNHPTVGRISGGATIEKEVPLSIMNKKELTIMLDNPDFNTVTRVADAINTRLGESLAIPIDSGTLKLTIPERLQNKVVNLIAQVGDLEVTPDNIAKVIVNEKTGTVVIGQNVRIQEVAVAHGNLSIQIKETKEVSQPLAFAPSGEGAAPVQMEDGTIVAPGGSTVVSSDSDVTVAEEGSRLILIQPGRTIGELVKALNAIGVTPRDLMTILQTLKAAGALQGELEII</sequence>
<dbReference type="Proteomes" id="UP000605201">
    <property type="component" value="Unassembled WGS sequence"/>
</dbReference>
<keyword evidence="6" id="KW-0966">Cell projection</keyword>
<evidence type="ECO:0000313" key="6">
    <source>
        <dbReference type="EMBL" id="MBC8431153.1"/>
    </source>
</evidence>
<dbReference type="EMBL" id="JACNIG010000117">
    <property type="protein sequence ID" value="MBC8431153.1"/>
    <property type="molecule type" value="Genomic_DNA"/>
</dbReference>
<dbReference type="InterPro" id="IPR001782">
    <property type="entry name" value="Flag_FlgI"/>
</dbReference>
<dbReference type="PANTHER" id="PTHR30381:SF0">
    <property type="entry name" value="FLAGELLAR P-RING PROTEIN"/>
    <property type="match status" value="1"/>
</dbReference>
<keyword evidence="3" id="KW-0732">Signal</keyword>
<keyword evidence="6" id="KW-0969">Cilium</keyword>
<comment type="subcellular location">
    <subcellularLocation>
        <location evidence="2 5">Bacterial flagellum basal body</location>
    </subcellularLocation>
</comment>
<dbReference type="AlphaFoldDB" id="A0A8J6TPN5"/>
<evidence type="ECO:0000313" key="7">
    <source>
        <dbReference type="Proteomes" id="UP000605201"/>
    </source>
</evidence>
<protein>
    <recommendedName>
        <fullName evidence="5">Flagellar P-ring protein</fullName>
    </recommendedName>
    <alternativeName>
        <fullName evidence="5">Basal body P-ring protein</fullName>
    </alternativeName>
</protein>
<dbReference type="PRINTS" id="PR01010">
    <property type="entry name" value="FLGPRINGFLGI"/>
</dbReference>
<dbReference type="GO" id="GO:0071973">
    <property type="term" value="P:bacterial-type flagellum-dependent cell motility"/>
    <property type="evidence" value="ECO:0007669"/>
    <property type="project" value="InterPro"/>
</dbReference>
<dbReference type="PANTHER" id="PTHR30381">
    <property type="entry name" value="FLAGELLAR P-RING PERIPLASMIC PROTEIN FLGI"/>
    <property type="match status" value="1"/>
</dbReference>
<comment type="function">
    <text evidence="1 5">Assembles around the rod to form the L-ring and probably protects the motor/basal body from shearing forces during rotation.</text>
</comment>
<accession>A0A8J6TPN5</accession>
<name>A0A8J6TPN5_9BACT</name>
<proteinExistence type="inferred from homology"/>
<gene>
    <name evidence="5" type="primary">flgI</name>
    <name evidence="6" type="ORF">H8D96_04465</name>
</gene>
<evidence type="ECO:0000256" key="4">
    <source>
        <dbReference type="ARBA" id="ARBA00023143"/>
    </source>
</evidence>
<evidence type="ECO:0000256" key="5">
    <source>
        <dbReference type="HAMAP-Rule" id="MF_00416"/>
    </source>
</evidence>
<evidence type="ECO:0000256" key="1">
    <source>
        <dbReference type="ARBA" id="ARBA00002591"/>
    </source>
</evidence>
<keyword evidence="6" id="KW-0282">Flagellum</keyword>